<dbReference type="PANTHER" id="PTHR21047:SF2">
    <property type="entry name" value="THYMIDINE DIPHOSPHO-4-KETO-RHAMNOSE 3,5-EPIMERASE"/>
    <property type="match status" value="1"/>
</dbReference>
<dbReference type="GO" id="GO:0008830">
    <property type="term" value="F:dTDP-4-dehydrorhamnose 3,5-epimerase activity"/>
    <property type="evidence" value="ECO:0007669"/>
    <property type="project" value="InterPro"/>
</dbReference>
<keyword evidence="2" id="KW-0413">Isomerase</keyword>
<protein>
    <submittedName>
        <fullName evidence="5">C3,5 epimerase</fullName>
    </submittedName>
</protein>
<name>A0A1I9KXG0_9ACTN</name>
<evidence type="ECO:0000256" key="4">
    <source>
        <dbReference type="PIRSR" id="PIRSR600888-3"/>
    </source>
</evidence>
<evidence type="ECO:0000256" key="3">
    <source>
        <dbReference type="PIRSR" id="PIRSR600888-1"/>
    </source>
</evidence>
<dbReference type="EMBL" id="KJ159186">
    <property type="protein sequence ID" value="AKA59114.1"/>
    <property type="molecule type" value="Genomic_DNA"/>
</dbReference>
<accession>A0A1I9KXG0</accession>
<dbReference type="InterPro" id="IPR014710">
    <property type="entry name" value="RmlC-like_jellyroll"/>
</dbReference>
<proteinExistence type="inferred from homology"/>
<dbReference type="AlphaFoldDB" id="A0A1I9KXG0"/>
<evidence type="ECO:0000256" key="1">
    <source>
        <dbReference type="ARBA" id="ARBA00010154"/>
    </source>
</evidence>
<evidence type="ECO:0000256" key="2">
    <source>
        <dbReference type="ARBA" id="ARBA00023235"/>
    </source>
</evidence>
<organism evidence="5">
    <name type="scientific">Streptomyces sp. WAC2288</name>
    <dbReference type="NCBI Taxonomy" id="1582798"/>
    <lineage>
        <taxon>Bacteria</taxon>
        <taxon>Bacillati</taxon>
        <taxon>Actinomycetota</taxon>
        <taxon>Actinomycetes</taxon>
        <taxon>Kitasatosporales</taxon>
        <taxon>Streptomycetaceae</taxon>
        <taxon>Streptomyces</taxon>
    </lineage>
</organism>
<dbReference type="Pfam" id="PF00908">
    <property type="entry name" value="dTDP_sugar_isom"/>
    <property type="match status" value="1"/>
</dbReference>
<feature type="site" description="Participates in a stacking interaction with the thymidine ring of dTDP-4-oxo-6-deoxyglucose" evidence="4">
    <location>
        <position position="158"/>
    </location>
</feature>
<reference evidence="5" key="1">
    <citation type="submission" date="2014-01" db="EMBL/GenBank/DDBJ databases">
        <authorList>
            <person name="Zuccon D."/>
        </authorList>
    </citation>
    <scope>NUCLEOTIDE SEQUENCE</scope>
    <source>
        <strain evidence="5">WAC2288</strain>
    </source>
</reference>
<feature type="active site" description="Proton donor" evidence="3">
    <location>
        <position position="152"/>
    </location>
</feature>
<feature type="active site" description="Proton acceptor" evidence="3">
    <location>
        <position position="82"/>
    </location>
</feature>
<evidence type="ECO:0000313" key="5">
    <source>
        <dbReference type="EMBL" id="AKA59114.1"/>
    </source>
</evidence>
<dbReference type="CDD" id="cd00438">
    <property type="entry name" value="cupin_RmlC"/>
    <property type="match status" value="1"/>
</dbReference>
<sequence>MARHPADASSPTRSRGILTMRWHELGVRGAYAFTPDVYPDQRGLFVSPFQADGFAQATGRRMFRPTLTGHSRNRRGVIRGVHFTTTPPGMATYVSCARGSAVDFVVDLRLGSPTFGRWDSVVLDAEKFHSVYLPVGMGHAFQALEDDTVVSYLLSGGYVPEHERAISVFDPELGLPLREDIPPVLSSRDSSALSLAETRERGLLPDYATCLRLDAELGGGPGGGSGDRLD</sequence>
<dbReference type="Gene3D" id="2.60.120.10">
    <property type="entry name" value="Jelly Rolls"/>
    <property type="match status" value="1"/>
</dbReference>
<dbReference type="PANTHER" id="PTHR21047">
    <property type="entry name" value="DTDP-6-DEOXY-D-GLUCOSE-3,5 EPIMERASE"/>
    <property type="match status" value="1"/>
</dbReference>
<dbReference type="InterPro" id="IPR011051">
    <property type="entry name" value="RmlC_Cupin_sf"/>
</dbReference>
<comment type="similarity">
    <text evidence="1">Belongs to the dTDP-4-dehydrorhamnose 3,5-epimerase family.</text>
</comment>
<dbReference type="SUPFAM" id="SSF51182">
    <property type="entry name" value="RmlC-like cupins"/>
    <property type="match status" value="1"/>
</dbReference>
<reference evidence="5" key="2">
    <citation type="journal article" date="2016" name="Cell Chem. Biol.">
        <title>Discovery of Ibomycin, a Complex Macrolactone that Exerts Antifungal Activity by Impeding Endocytic Trafficking and Membrane Function.</title>
        <authorList>
            <person name="Robbins N."/>
            <person name="Spitzer M."/>
            <person name="Wang W."/>
            <person name="Waglechner N."/>
            <person name="Patel D.J."/>
            <person name="O'Brien J.S."/>
            <person name="Ejim L."/>
            <person name="Ejim O."/>
            <person name="Tyers M."/>
            <person name="Wright G.D."/>
        </authorList>
    </citation>
    <scope>NUCLEOTIDE SEQUENCE</scope>
    <source>
        <strain evidence="5">WAC2288</strain>
    </source>
</reference>
<dbReference type="InterPro" id="IPR000888">
    <property type="entry name" value="RmlC-like"/>
</dbReference>
<dbReference type="GO" id="GO:0019305">
    <property type="term" value="P:dTDP-rhamnose biosynthetic process"/>
    <property type="evidence" value="ECO:0007669"/>
    <property type="project" value="TreeGrafter"/>
</dbReference>
<dbReference type="GO" id="GO:0000271">
    <property type="term" value="P:polysaccharide biosynthetic process"/>
    <property type="evidence" value="ECO:0007669"/>
    <property type="project" value="TreeGrafter"/>
</dbReference>
<dbReference type="GO" id="GO:0005829">
    <property type="term" value="C:cytosol"/>
    <property type="evidence" value="ECO:0007669"/>
    <property type="project" value="TreeGrafter"/>
</dbReference>